<feature type="compositionally biased region" description="Basic residues" evidence="1">
    <location>
        <begin position="1"/>
        <end position="12"/>
    </location>
</feature>
<dbReference type="Gene3D" id="3.30.1370.110">
    <property type="match status" value="1"/>
</dbReference>
<evidence type="ECO:0000313" key="3">
    <source>
        <dbReference type="EMBL" id="TIC87053.1"/>
    </source>
</evidence>
<dbReference type="SMART" id="SM00463">
    <property type="entry name" value="SMR"/>
    <property type="match status" value="1"/>
</dbReference>
<keyword evidence="4" id="KW-1185">Reference proteome</keyword>
<name>A0A4V4N952_9NEIS</name>
<dbReference type="SUPFAM" id="SSF160443">
    <property type="entry name" value="SMR domain-like"/>
    <property type="match status" value="1"/>
</dbReference>
<comment type="caution">
    <text evidence="3">The sequence shown here is derived from an EMBL/GenBank/DDBJ whole genome shotgun (WGS) entry which is preliminary data.</text>
</comment>
<dbReference type="InterPro" id="IPR002625">
    <property type="entry name" value="Smr_dom"/>
</dbReference>
<dbReference type="Proteomes" id="UP000308891">
    <property type="component" value="Unassembled WGS sequence"/>
</dbReference>
<sequence>MKAHRAQLKALKKQLEPKAPAVLPSAPAPVPEPDFAALHADVRPLKDSQRAYPARPAPPHWPRRAGTEPSSGALPDAAIVQQMSGWLDRGDEPDTHLASGVARATLKRLVAGHFPVVATLDLHGMDRYAAHGALALFLHRARSRGACVRVVHGMGYGSRGEPVLPRMVRRWLACHPHVLAFTPAPAASGGQGALLVLLRRAAPPSTDYA</sequence>
<dbReference type="OrthoDB" id="9808881at2"/>
<gene>
    <name evidence="3" type="ORF">E5K04_01145</name>
</gene>
<evidence type="ECO:0000256" key="1">
    <source>
        <dbReference type="SAM" id="MobiDB-lite"/>
    </source>
</evidence>
<dbReference type="PANTHER" id="PTHR35562">
    <property type="entry name" value="DNA ENDONUCLEASE SMRA-RELATED"/>
    <property type="match status" value="1"/>
</dbReference>
<accession>A0A4V4N952</accession>
<feature type="compositionally biased region" description="Basic and acidic residues" evidence="1">
    <location>
        <begin position="40"/>
        <end position="49"/>
    </location>
</feature>
<proteinExistence type="predicted"/>
<evidence type="ECO:0000259" key="2">
    <source>
        <dbReference type="PROSITE" id="PS50828"/>
    </source>
</evidence>
<dbReference type="PROSITE" id="PS50828">
    <property type="entry name" value="SMR"/>
    <property type="match status" value="1"/>
</dbReference>
<dbReference type="InterPro" id="IPR036063">
    <property type="entry name" value="Smr_dom_sf"/>
</dbReference>
<protein>
    <submittedName>
        <fullName evidence="3">DNA mismatch repair protein MutS</fullName>
    </submittedName>
</protein>
<dbReference type="Pfam" id="PF01713">
    <property type="entry name" value="Smr"/>
    <property type="match status" value="1"/>
</dbReference>
<feature type="region of interest" description="Disordered" evidence="1">
    <location>
        <begin position="1"/>
        <end position="74"/>
    </location>
</feature>
<dbReference type="AlphaFoldDB" id="A0A4V4N952"/>
<organism evidence="3 4">
    <name type="scientific">Crenobacter intestini</name>
    <dbReference type="NCBI Taxonomy" id="2563443"/>
    <lineage>
        <taxon>Bacteria</taxon>
        <taxon>Pseudomonadati</taxon>
        <taxon>Pseudomonadota</taxon>
        <taxon>Betaproteobacteria</taxon>
        <taxon>Neisseriales</taxon>
        <taxon>Neisseriaceae</taxon>
        <taxon>Crenobacter</taxon>
    </lineage>
</organism>
<evidence type="ECO:0000313" key="4">
    <source>
        <dbReference type="Proteomes" id="UP000308891"/>
    </source>
</evidence>
<feature type="domain" description="Smr" evidence="2">
    <location>
        <begin position="120"/>
        <end position="199"/>
    </location>
</feature>
<dbReference type="EMBL" id="STGJ01000001">
    <property type="protein sequence ID" value="TIC87053.1"/>
    <property type="molecule type" value="Genomic_DNA"/>
</dbReference>
<reference evidence="3 4" key="1">
    <citation type="submission" date="2019-04" db="EMBL/GenBank/DDBJ databases">
        <title>Crenobacter sp. nov.</title>
        <authorList>
            <person name="Shi S."/>
        </authorList>
    </citation>
    <scope>NUCLEOTIDE SEQUENCE [LARGE SCALE GENOMIC DNA]</scope>
    <source>
        <strain evidence="3 4">GY 70310</strain>
    </source>
</reference>
<dbReference type="PANTHER" id="PTHR35562:SF2">
    <property type="entry name" value="DNA ENDONUCLEASE SMRA-RELATED"/>
    <property type="match status" value="1"/>
</dbReference>